<sequence>MVIHRVQTNDVGLSSKDKHYHFFTSDFTIDGVNFTGLSQVTPSIDKINVSVKRLRSKPRGVQIRYGDSLELLIARDLLKCNGFI</sequence>
<keyword evidence="2" id="KW-1185">Reference proteome</keyword>
<evidence type="ECO:0000313" key="2">
    <source>
        <dbReference type="Proteomes" id="UP000828390"/>
    </source>
</evidence>
<protein>
    <submittedName>
        <fullName evidence="1">Uncharacterized protein</fullName>
    </submittedName>
</protein>
<comment type="caution">
    <text evidence="1">The sequence shown here is derived from an EMBL/GenBank/DDBJ whole genome shotgun (WGS) entry which is preliminary data.</text>
</comment>
<proteinExistence type="predicted"/>
<accession>A0A9D4MF59</accession>
<reference evidence="1" key="1">
    <citation type="journal article" date="2019" name="bioRxiv">
        <title>The Genome of the Zebra Mussel, Dreissena polymorpha: A Resource for Invasive Species Research.</title>
        <authorList>
            <person name="McCartney M.A."/>
            <person name="Auch B."/>
            <person name="Kono T."/>
            <person name="Mallez S."/>
            <person name="Zhang Y."/>
            <person name="Obille A."/>
            <person name="Becker A."/>
            <person name="Abrahante J.E."/>
            <person name="Garbe J."/>
            <person name="Badalamenti J.P."/>
            <person name="Herman A."/>
            <person name="Mangelson H."/>
            <person name="Liachko I."/>
            <person name="Sullivan S."/>
            <person name="Sone E.D."/>
            <person name="Koren S."/>
            <person name="Silverstein K.A.T."/>
            <person name="Beckman K.B."/>
            <person name="Gohl D.M."/>
        </authorList>
    </citation>
    <scope>NUCLEOTIDE SEQUENCE</scope>
    <source>
        <strain evidence="1">Duluth1</strain>
        <tissue evidence="1">Whole animal</tissue>
    </source>
</reference>
<name>A0A9D4MF59_DREPO</name>
<evidence type="ECO:0000313" key="1">
    <source>
        <dbReference type="EMBL" id="KAH3875029.1"/>
    </source>
</evidence>
<reference evidence="1" key="2">
    <citation type="submission" date="2020-11" db="EMBL/GenBank/DDBJ databases">
        <authorList>
            <person name="McCartney M.A."/>
            <person name="Auch B."/>
            <person name="Kono T."/>
            <person name="Mallez S."/>
            <person name="Becker A."/>
            <person name="Gohl D.M."/>
            <person name="Silverstein K.A.T."/>
            <person name="Koren S."/>
            <person name="Bechman K.B."/>
            <person name="Herman A."/>
            <person name="Abrahante J.E."/>
            <person name="Garbe J."/>
        </authorList>
    </citation>
    <scope>NUCLEOTIDE SEQUENCE</scope>
    <source>
        <strain evidence="1">Duluth1</strain>
        <tissue evidence="1">Whole animal</tissue>
    </source>
</reference>
<gene>
    <name evidence="1" type="ORF">DPMN_038288</name>
</gene>
<dbReference type="Proteomes" id="UP000828390">
    <property type="component" value="Unassembled WGS sequence"/>
</dbReference>
<dbReference type="AlphaFoldDB" id="A0A9D4MF59"/>
<dbReference type="EMBL" id="JAIWYP010000002">
    <property type="protein sequence ID" value="KAH3875029.1"/>
    <property type="molecule type" value="Genomic_DNA"/>
</dbReference>
<organism evidence="1 2">
    <name type="scientific">Dreissena polymorpha</name>
    <name type="common">Zebra mussel</name>
    <name type="synonym">Mytilus polymorpha</name>
    <dbReference type="NCBI Taxonomy" id="45954"/>
    <lineage>
        <taxon>Eukaryota</taxon>
        <taxon>Metazoa</taxon>
        <taxon>Spiralia</taxon>
        <taxon>Lophotrochozoa</taxon>
        <taxon>Mollusca</taxon>
        <taxon>Bivalvia</taxon>
        <taxon>Autobranchia</taxon>
        <taxon>Heteroconchia</taxon>
        <taxon>Euheterodonta</taxon>
        <taxon>Imparidentia</taxon>
        <taxon>Neoheterodontei</taxon>
        <taxon>Myida</taxon>
        <taxon>Dreissenoidea</taxon>
        <taxon>Dreissenidae</taxon>
        <taxon>Dreissena</taxon>
    </lineage>
</organism>